<keyword evidence="2" id="KW-1185">Reference proteome</keyword>
<dbReference type="Proteomes" id="UP000290289">
    <property type="component" value="Chromosome 2"/>
</dbReference>
<protein>
    <submittedName>
        <fullName evidence="1">Uncharacterized protein</fullName>
    </submittedName>
</protein>
<gene>
    <name evidence="1" type="ORF">DVH24_026507</name>
</gene>
<name>A0A498KJL3_MALDO</name>
<comment type="caution">
    <text evidence="1">The sequence shown here is derived from an EMBL/GenBank/DDBJ whole genome shotgun (WGS) entry which is preliminary data.</text>
</comment>
<dbReference type="AlphaFoldDB" id="A0A498KJL3"/>
<evidence type="ECO:0000313" key="1">
    <source>
        <dbReference type="EMBL" id="RXI07371.1"/>
    </source>
</evidence>
<dbReference type="EMBL" id="RDQH01000328">
    <property type="protein sequence ID" value="RXI07371.1"/>
    <property type="molecule type" value="Genomic_DNA"/>
</dbReference>
<proteinExistence type="predicted"/>
<reference evidence="1 2" key="1">
    <citation type="submission" date="2018-10" db="EMBL/GenBank/DDBJ databases">
        <title>A high-quality apple genome assembly.</title>
        <authorList>
            <person name="Hu J."/>
        </authorList>
    </citation>
    <scope>NUCLEOTIDE SEQUENCE [LARGE SCALE GENOMIC DNA]</scope>
    <source>
        <strain evidence="2">cv. HFTH1</strain>
        <tissue evidence="1">Young leaf</tissue>
    </source>
</reference>
<evidence type="ECO:0000313" key="2">
    <source>
        <dbReference type="Proteomes" id="UP000290289"/>
    </source>
</evidence>
<sequence>MESFELRAYADHSGLLKIENGDVGAVALANVHKFWQRLVTSVRIRNERMAAALCEVTQRHVRKMKSVMRTTMGVLWDRRIEAWNWRREKREERREGRGKG</sequence>
<organism evidence="1 2">
    <name type="scientific">Malus domestica</name>
    <name type="common">Apple</name>
    <name type="synonym">Pyrus malus</name>
    <dbReference type="NCBI Taxonomy" id="3750"/>
    <lineage>
        <taxon>Eukaryota</taxon>
        <taxon>Viridiplantae</taxon>
        <taxon>Streptophyta</taxon>
        <taxon>Embryophyta</taxon>
        <taxon>Tracheophyta</taxon>
        <taxon>Spermatophyta</taxon>
        <taxon>Magnoliopsida</taxon>
        <taxon>eudicotyledons</taxon>
        <taxon>Gunneridae</taxon>
        <taxon>Pentapetalae</taxon>
        <taxon>rosids</taxon>
        <taxon>fabids</taxon>
        <taxon>Rosales</taxon>
        <taxon>Rosaceae</taxon>
        <taxon>Amygdaloideae</taxon>
        <taxon>Maleae</taxon>
        <taxon>Malus</taxon>
    </lineage>
</organism>
<accession>A0A498KJL3</accession>